<dbReference type="SUPFAM" id="SSF54523">
    <property type="entry name" value="Pili subunits"/>
    <property type="match status" value="1"/>
</dbReference>
<dbReference type="Pfam" id="PF07963">
    <property type="entry name" value="N_methyl"/>
    <property type="match status" value="1"/>
</dbReference>
<keyword evidence="6" id="KW-1185">Reference proteome</keyword>
<dbReference type="PROSITE" id="PS00409">
    <property type="entry name" value="PROKAR_NTER_METHYL"/>
    <property type="match status" value="1"/>
</dbReference>
<dbReference type="InterPro" id="IPR045584">
    <property type="entry name" value="Pilin-like"/>
</dbReference>
<dbReference type="GO" id="GO:0007155">
    <property type="term" value="P:cell adhesion"/>
    <property type="evidence" value="ECO:0007669"/>
    <property type="project" value="InterPro"/>
</dbReference>
<reference evidence="5 6" key="1">
    <citation type="submission" date="2016-10" db="EMBL/GenBank/DDBJ databases">
        <authorList>
            <person name="de Groot N.N."/>
        </authorList>
    </citation>
    <scope>NUCLEOTIDE SEQUENCE [LARGE SCALE GENOMIC DNA]</scope>
    <source>
        <strain evidence="5">MBHS1</strain>
    </source>
</reference>
<dbReference type="PANTHER" id="PTHR30093:SF34">
    <property type="entry name" value="PREPILIN PEPTIDASE-DEPENDENT PROTEIN D"/>
    <property type="match status" value="1"/>
</dbReference>
<comment type="similarity">
    <text evidence="1 3">Belongs to the N-Me-Phe pilin family.</text>
</comment>
<keyword evidence="4" id="KW-0812">Transmembrane</keyword>
<evidence type="ECO:0000256" key="2">
    <source>
        <dbReference type="ARBA" id="ARBA00022481"/>
    </source>
</evidence>
<proteinExistence type="inferred from homology"/>
<dbReference type="AlphaFoldDB" id="A0A1H6F954"/>
<evidence type="ECO:0000256" key="3">
    <source>
        <dbReference type="RuleBase" id="RU000389"/>
    </source>
</evidence>
<name>A0A1H6F954_9GAMM</name>
<dbReference type="GO" id="GO:0009289">
    <property type="term" value="C:pilus"/>
    <property type="evidence" value="ECO:0007669"/>
    <property type="project" value="InterPro"/>
</dbReference>
<keyword evidence="2" id="KW-0488">Methylation</keyword>
<keyword evidence="4" id="KW-0472">Membrane</keyword>
<evidence type="ECO:0000313" key="5">
    <source>
        <dbReference type="EMBL" id="SEH06647.1"/>
    </source>
</evidence>
<gene>
    <name evidence="5" type="primary">pilE_2</name>
    <name evidence="5" type="ORF">MBHS_02511</name>
</gene>
<evidence type="ECO:0000256" key="4">
    <source>
        <dbReference type="SAM" id="Phobius"/>
    </source>
</evidence>
<dbReference type="Gene3D" id="3.30.700.10">
    <property type="entry name" value="Glycoprotein, Type 4 Pilin"/>
    <property type="match status" value="1"/>
</dbReference>
<keyword evidence="3" id="KW-0281">Fimbrium</keyword>
<dbReference type="EMBL" id="FMSV02000502">
    <property type="protein sequence ID" value="SEH06647.1"/>
    <property type="molecule type" value="Genomic_DNA"/>
</dbReference>
<feature type="transmembrane region" description="Helical" evidence="4">
    <location>
        <begin position="12"/>
        <end position="33"/>
    </location>
</feature>
<dbReference type="InterPro" id="IPR001082">
    <property type="entry name" value="Pilin"/>
</dbReference>
<organism evidence="5 6">
    <name type="scientific">Candidatus Venteria ishoeyi</name>
    <dbReference type="NCBI Taxonomy" id="1899563"/>
    <lineage>
        <taxon>Bacteria</taxon>
        <taxon>Pseudomonadati</taxon>
        <taxon>Pseudomonadota</taxon>
        <taxon>Gammaproteobacteria</taxon>
        <taxon>Thiotrichales</taxon>
        <taxon>Thiotrichaceae</taxon>
        <taxon>Venteria</taxon>
    </lineage>
</organism>
<evidence type="ECO:0000313" key="6">
    <source>
        <dbReference type="Proteomes" id="UP000236724"/>
    </source>
</evidence>
<dbReference type="PANTHER" id="PTHR30093">
    <property type="entry name" value="GENERAL SECRETION PATHWAY PROTEIN G"/>
    <property type="match status" value="1"/>
</dbReference>
<dbReference type="Proteomes" id="UP000236724">
    <property type="component" value="Unassembled WGS sequence"/>
</dbReference>
<evidence type="ECO:0000256" key="1">
    <source>
        <dbReference type="ARBA" id="ARBA00005233"/>
    </source>
</evidence>
<dbReference type="InterPro" id="IPR012902">
    <property type="entry name" value="N_methyl_site"/>
</dbReference>
<dbReference type="Pfam" id="PF00114">
    <property type="entry name" value="Pilin"/>
    <property type="match status" value="1"/>
</dbReference>
<dbReference type="OrthoDB" id="115249at2"/>
<protein>
    <submittedName>
        <fullName evidence="5">Fimbrial protein</fullName>
    </submittedName>
</protein>
<accession>A0A1H6F954</accession>
<keyword evidence="4" id="KW-1133">Transmembrane helix</keyword>
<dbReference type="NCBIfam" id="TIGR02532">
    <property type="entry name" value="IV_pilin_GFxxxE"/>
    <property type="match status" value="1"/>
</dbReference>
<sequence>MSFRIKKQGFTLIELMVVIAIIGVLAAIAIPAYTNYLKRSKAVEGLILAKPVTKSITEYYAWHGYLPANNLAAGLAKAEHIAGNYVQRIEVEQGAVHIVYRDELMSGWLEEGQQADKLVLSLRPVIPRQPQETESFAISWVCGNATLTKTAMQDKNAGR</sequence>